<comment type="similarity">
    <text evidence="2">Belongs to the CorA metal ion transporter (MIT) (TC 1.A.35) family.</text>
</comment>
<dbReference type="EMBL" id="CP101527">
    <property type="protein sequence ID" value="UZW73669.1"/>
    <property type="molecule type" value="Genomic_DNA"/>
</dbReference>
<dbReference type="SUPFAM" id="SSF144083">
    <property type="entry name" value="Magnesium transport protein CorA, transmembrane region"/>
    <property type="match status" value="1"/>
</dbReference>
<dbReference type="KEGG" id="asem:NNL22_11530"/>
<gene>
    <name evidence="13" type="ORF">NNL22_11530</name>
</gene>
<evidence type="ECO:0000256" key="8">
    <source>
        <dbReference type="ARBA" id="ARBA00022989"/>
    </source>
</evidence>
<dbReference type="GO" id="GO:0000287">
    <property type="term" value="F:magnesium ion binding"/>
    <property type="evidence" value="ECO:0007669"/>
    <property type="project" value="TreeGrafter"/>
</dbReference>
<dbReference type="PANTHER" id="PTHR46494">
    <property type="entry name" value="CORA FAMILY METAL ION TRANSPORTER (EUROFUNG)"/>
    <property type="match status" value="1"/>
</dbReference>
<keyword evidence="10 12" id="KW-0472">Membrane</keyword>
<feature type="transmembrane region" description="Helical" evidence="12">
    <location>
        <begin position="268"/>
        <end position="291"/>
    </location>
</feature>
<reference evidence="13" key="1">
    <citation type="submission" date="2022-07" db="EMBL/GenBank/DDBJ databases">
        <title>Alkalimarinus sp. nov., isolated from gut of a Alitta virens.</title>
        <authorList>
            <person name="Yang A.I."/>
            <person name="Shin N.-R."/>
        </authorList>
    </citation>
    <scope>NUCLEOTIDE SEQUENCE</scope>
    <source>
        <strain evidence="13">FA028</strain>
    </source>
</reference>
<evidence type="ECO:0000256" key="4">
    <source>
        <dbReference type="ARBA" id="ARBA00022475"/>
    </source>
</evidence>
<keyword evidence="4" id="KW-1003">Cell membrane</keyword>
<evidence type="ECO:0000256" key="3">
    <source>
        <dbReference type="ARBA" id="ARBA00022448"/>
    </source>
</evidence>
<feature type="transmembrane region" description="Helical" evidence="12">
    <location>
        <begin position="303"/>
        <end position="321"/>
    </location>
</feature>
<keyword evidence="7" id="KW-0862">Zinc</keyword>
<dbReference type="Gene3D" id="3.30.460.20">
    <property type="entry name" value="CorA soluble domain-like"/>
    <property type="match status" value="1"/>
</dbReference>
<evidence type="ECO:0000256" key="12">
    <source>
        <dbReference type="SAM" id="Phobius"/>
    </source>
</evidence>
<keyword evidence="8 12" id="KW-1133">Transmembrane helix</keyword>
<evidence type="ECO:0000256" key="6">
    <source>
        <dbReference type="ARBA" id="ARBA00022692"/>
    </source>
</evidence>
<organism evidence="13 14">
    <name type="scientific">Alkalimarinus sediminis</name>
    <dbReference type="NCBI Taxonomy" id="1632866"/>
    <lineage>
        <taxon>Bacteria</taxon>
        <taxon>Pseudomonadati</taxon>
        <taxon>Pseudomonadota</taxon>
        <taxon>Gammaproteobacteria</taxon>
        <taxon>Alteromonadales</taxon>
        <taxon>Alteromonadaceae</taxon>
        <taxon>Alkalimarinus</taxon>
    </lineage>
</organism>
<dbReference type="InterPro" id="IPR045863">
    <property type="entry name" value="CorA_TM1_TM2"/>
</dbReference>
<evidence type="ECO:0000313" key="13">
    <source>
        <dbReference type="EMBL" id="UZW73669.1"/>
    </source>
</evidence>
<dbReference type="GO" id="GO:0015095">
    <property type="term" value="F:magnesium ion transmembrane transporter activity"/>
    <property type="evidence" value="ECO:0007669"/>
    <property type="project" value="TreeGrafter"/>
</dbReference>
<dbReference type="PANTHER" id="PTHR46494:SF3">
    <property type="entry name" value="ZINC TRANSPORT PROTEIN ZNTB"/>
    <property type="match status" value="1"/>
</dbReference>
<sequence length="327" mass="37091">MRFRLDKNALIYGYMLSGSRKGVAISVDDLAEGISRDECSWLHFDYTHPDARAWIEQKSELEPVVIDALLSEETRPRATLLKGGVLLSLRGVNLTSGSNPEDMVAIRVWIDEKRVISTRKRPLLSAQDIVALIDANEGPETPGEFVATLANRLIARMQETIQETEDKVAEIEEAVLTAESYSLRSEIADLRRQAISLRRYLAPQREAMLQLQSDRMTLFSTDDHVRLRETTDHLIRYIEDLDSVRDRAAVTQEELVNRLSEQLNNRMYVLSIVAAIFLPLGFFTGLLGINVGGIPGAENPNSFMLFILFLVVIVSLQVWLFKVKRWF</sequence>
<keyword evidence="5" id="KW-0997">Cell inner membrane</keyword>
<dbReference type="GO" id="GO:0050897">
    <property type="term" value="F:cobalt ion binding"/>
    <property type="evidence" value="ECO:0007669"/>
    <property type="project" value="TreeGrafter"/>
</dbReference>
<dbReference type="Pfam" id="PF01544">
    <property type="entry name" value="CorA"/>
    <property type="match status" value="1"/>
</dbReference>
<keyword evidence="11" id="KW-0175">Coiled coil</keyword>
<proteinExistence type="inferred from homology"/>
<evidence type="ECO:0000313" key="14">
    <source>
        <dbReference type="Proteomes" id="UP001164472"/>
    </source>
</evidence>
<protein>
    <submittedName>
        <fullName evidence="13">Zinc transporter ZntB</fullName>
    </submittedName>
</protein>
<dbReference type="AlphaFoldDB" id="A0A9E8KNG5"/>
<dbReference type="SUPFAM" id="SSF143865">
    <property type="entry name" value="CorA soluble domain-like"/>
    <property type="match status" value="1"/>
</dbReference>
<dbReference type="RefSeq" id="WP_267267761.1">
    <property type="nucleotide sequence ID" value="NZ_CP101527.1"/>
</dbReference>
<dbReference type="Gene3D" id="1.20.58.340">
    <property type="entry name" value="Magnesium transport protein CorA, transmembrane region"/>
    <property type="match status" value="2"/>
</dbReference>
<dbReference type="InterPro" id="IPR002523">
    <property type="entry name" value="MgTranspt_CorA/ZnTranspt_ZntB"/>
</dbReference>
<evidence type="ECO:0000256" key="9">
    <source>
        <dbReference type="ARBA" id="ARBA00023065"/>
    </source>
</evidence>
<accession>A0A9E8KNG5</accession>
<keyword evidence="14" id="KW-1185">Reference proteome</keyword>
<evidence type="ECO:0000256" key="2">
    <source>
        <dbReference type="ARBA" id="ARBA00009765"/>
    </source>
</evidence>
<dbReference type="InterPro" id="IPR045861">
    <property type="entry name" value="CorA_cytoplasmic_dom"/>
</dbReference>
<evidence type="ECO:0000256" key="1">
    <source>
        <dbReference type="ARBA" id="ARBA00004651"/>
    </source>
</evidence>
<keyword evidence="9" id="KW-0406">Ion transport</keyword>
<evidence type="ECO:0000256" key="11">
    <source>
        <dbReference type="SAM" id="Coils"/>
    </source>
</evidence>
<keyword evidence="6 12" id="KW-0812">Transmembrane</keyword>
<feature type="coiled-coil region" evidence="11">
    <location>
        <begin position="147"/>
        <end position="174"/>
    </location>
</feature>
<keyword evidence="3" id="KW-0813">Transport</keyword>
<evidence type="ECO:0000256" key="10">
    <source>
        <dbReference type="ARBA" id="ARBA00023136"/>
    </source>
</evidence>
<name>A0A9E8KNG5_9ALTE</name>
<comment type="subcellular location">
    <subcellularLocation>
        <location evidence="1">Cell membrane</location>
        <topology evidence="1">Multi-pass membrane protein</topology>
    </subcellularLocation>
</comment>
<evidence type="ECO:0000256" key="7">
    <source>
        <dbReference type="ARBA" id="ARBA00022833"/>
    </source>
</evidence>
<dbReference type="CDD" id="cd12833">
    <property type="entry name" value="ZntB-like_1"/>
    <property type="match status" value="1"/>
</dbReference>
<dbReference type="Proteomes" id="UP001164472">
    <property type="component" value="Chromosome"/>
</dbReference>
<evidence type="ECO:0000256" key="5">
    <source>
        <dbReference type="ARBA" id="ARBA00022519"/>
    </source>
</evidence>
<dbReference type="GO" id="GO:0015087">
    <property type="term" value="F:cobalt ion transmembrane transporter activity"/>
    <property type="evidence" value="ECO:0007669"/>
    <property type="project" value="TreeGrafter"/>
</dbReference>
<dbReference type="GO" id="GO:0005886">
    <property type="term" value="C:plasma membrane"/>
    <property type="evidence" value="ECO:0007669"/>
    <property type="project" value="UniProtKB-SubCell"/>
</dbReference>